<dbReference type="AlphaFoldDB" id="A0A3S1B7A1"/>
<dbReference type="EMBL" id="RQTK01000897">
    <property type="protein sequence ID" value="RUS73807.1"/>
    <property type="molecule type" value="Genomic_DNA"/>
</dbReference>
<proteinExistence type="predicted"/>
<keyword evidence="2" id="KW-1185">Reference proteome</keyword>
<feature type="non-terminal residue" evidence="1">
    <location>
        <position position="265"/>
    </location>
</feature>
<sequence>PRLLLSPNCGGGYGERKQFLNDGASGLADDSSNPQPNCEGFKGVCDSHFLDARVPTDTSCMCEHLDQNEFSGTLAYPGDKAPLNSIQDSCHSIPQPSSSYSIRSKPKLSYLQVSRENTCICACVDNVQSTCGAQIEKLPCQAPTENDERCPLSCCFPMADIDCLRENIDQACLMSMLIHALHYNQGSMMVCARALNAPSISRLVRMSGSLLVSEALLYLYFISLEEKDLFTEVAVEDLFLLHERTLRVEVSRLCQMAWTDAPISD</sequence>
<evidence type="ECO:0000313" key="1">
    <source>
        <dbReference type="EMBL" id="RUS73807.1"/>
    </source>
</evidence>
<gene>
    <name evidence="1" type="ORF">EGW08_018424</name>
</gene>
<name>A0A3S1B7A1_ELYCH</name>
<organism evidence="1 2">
    <name type="scientific">Elysia chlorotica</name>
    <name type="common">Eastern emerald elysia</name>
    <name type="synonym">Sea slug</name>
    <dbReference type="NCBI Taxonomy" id="188477"/>
    <lineage>
        <taxon>Eukaryota</taxon>
        <taxon>Metazoa</taxon>
        <taxon>Spiralia</taxon>
        <taxon>Lophotrochozoa</taxon>
        <taxon>Mollusca</taxon>
        <taxon>Gastropoda</taxon>
        <taxon>Heterobranchia</taxon>
        <taxon>Euthyneura</taxon>
        <taxon>Panpulmonata</taxon>
        <taxon>Sacoglossa</taxon>
        <taxon>Placobranchoidea</taxon>
        <taxon>Plakobranchidae</taxon>
        <taxon>Elysia</taxon>
    </lineage>
</organism>
<dbReference type="Proteomes" id="UP000271974">
    <property type="component" value="Unassembled WGS sequence"/>
</dbReference>
<reference evidence="1 2" key="1">
    <citation type="submission" date="2019-01" db="EMBL/GenBank/DDBJ databases">
        <title>A draft genome assembly of the solar-powered sea slug Elysia chlorotica.</title>
        <authorList>
            <person name="Cai H."/>
            <person name="Li Q."/>
            <person name="Fang X."/>
            <person name="Li J."/>
            <person name="Curtis N.E."/>
            <person name="Altenburger A."/>
            <person name="Shibata T."/>
            <person name="Feng M."/>
            <person name="Maeda T."/>
            <person name="Schwartz J.A."/>
            <person name="Shigenobu S."/>
            <person name="Lundholm N."/>
            <person name="Nishiyama T."/>
            <person name="Yang H."/>
            <person name="Hasebe M."/>
            <person name="Li S."/>
            <person name="Pierce S.K."/>
            <person name="Wang J."/>
        </authorList>
    </citation>
    <scope>NUCLEOTIDE SEQUENCE [LARGE SCALE GENOMIC DNA]</scope>
    <source>
        <strain evidence="1">EC2010</strain>
        <tissue evidence="1">Whole organism of an adult</tissue>
    </source>
</reference>
<comment type="caution">
    <text evidence="1">The sequence shown here is derived from an EMBL/GenBank/DDBJ whole genome shotgun (WGS) entry which is preliminary data.</text>
</comment>
<accession>A0A3S1B7A1</accession>
<feature type="non-terminal residue" evidence="1">
    <location>
        <position position="1"/>
    </location>
</feature>
<protein>
    <submittedName>
        <fullName evidence="1">Uncharacterized protein</fullName>
    </submittedName>
</protein>
<evidence type="ECO:0000313" key="2">
    <source>
        <dbReference type="Proteomes" id="UP000271974"/>
    </source>
</evidence>
<dbReference type="OrthoDB" id="10006939at2759"/>